<keyword evidence="3" id="KW-1185">Reference proteome</keyword>
<sequence>MQGQVQLRNTVYLERVIPAMHEQGGTSDETLLKHVSPMHWNHIILTDDYD</sequence>
<dbReference type="InterPro" id="IPR002513">
    <property type="entry name" value="Tn3_Tnp_DDE_dom"/>
</dbReference>
<dbReference type="RefSeq" id="WP_143809127.1">
    <property type="nucleotide sequence ID" value="NZ_FXAT01000019.1"/>
</dbReference>
<dbReference type="AlphaFoldDB" id="A0A1X7M6I7"/>
<evidence type="ECO:0000259" key="1">
    <source>
        <dbReference type="Pfam" id="PF01526"/>
    </source>
</evidence>
<organism evidence="2 3">
    <name type="scientific">Paraburkholderia susongensis</name>
    <dbReference type="NCBI Taxonomy" id="1515439"/>
    <lineage>
        <taxon>Bacteria</taxon>
        <taxon>Pseudomonadati</taxon>
        <taxon>Pseudomonadota</taxon>
        <taxon>Betaproteobacteria</taxon>
        <taxon>Burkholderiales</taxon>
        <taxon>Burkholderiaceae</taxon>
        <taxon>Paraburkholderia</taxon>
    </lineage>
</organism>
<gene>
    <name evidence="2" type="ORF">SAMN06265784_11954</name>
</gene>
<dbReference type="Proteomes" id="UP000193228">
    <property type="component" value="Unassembled WGS sequence"/>
</dbReference>
<proteinExistence type="predicted"/>
<accession>A0A1X7M6I7</accession>
<feature type="domain" description="Tn3 transposase DDE" evidence="1">
    <location>
        <begin position="5"/>
        <end position="49"/>
    </location>
</feature>
<evidence type="ECO:0000313" key="3">
    <source>
        <dbReference type="Proteomes" id="UP000193228"/>
    </source>
</evidence>
<evidence type="ECO:0000313" key="2">
    <source>
        <dbReference type="EMBL" id="SMG61092.1"/>
    </source>
</evidence>
<name>A0A1X7M6I7_9BURK</name>
<dbReference type="Pfam" id="PF01526">
    <property type="entry name" value="DDE_Tnp_Tn3"/>
    <property type="match status" value="1"/>
</dbReference>
<dbReference type="EMBL" id="FXAT01000019">
    <property type="protein sequence ID" value="SMG61092.1"/>
    <property type="molecule type" value="Genomic_DNA"/>
</dbReference>
<protein>
    <submittedName>
        <fullName evidence="2">Tn3 transposase DDE domain-containing protein</fullName>
    </submittedName>
</protein>
<reference evidence="3" key="1">
    <citation type="submission" date="2017-04" db="EMBL/GenBank/DDBJ databases">
        <authorList>
            <person name="Varghese N."/>
            <person name="Submissions S."/>
        </authorList>
    </citation>
    <scope>NUCLEOTIDE SEQUENCE [LARGE SCALE GENOMIC DNA]</scope>
    <source>
        <strain evidence="3">LMG 29540</strain>
    </source>
</reference>
<dbReference type="GO" id="GO:0006313">
    <property type="term" value="P:DNA transposition"/>
    <property type="evidence" value="ECO:0007669"/>
    <property type="project" value="InterPro"/>
</dbReference>
<dbReference type="OrthoDB" id="5292689at2"/>
<dbReference type="GO" id="GO:0004803">
    <property type="term" value="F:transposase activity"/>
    <property type="evidence" value="ECO:0007669"/>
    <property type="project" value="InterPro"/>
</dbReference>